<keyword evidence="4" id="KW-0547">Nucleotide-binding</keyword>
<dbReference type="SUPFAM" id="SSF52058">
    <property type="entry name" value="L domain-like"/>
    <property type="match status" value="1"/>
</dbReference>
<feature type="domain" description="Disease resistance protein winged helix" evidence="9">
    <location>
        <begin position="436"/>
        <end position="508"/>
    </location>
</feature>
<dbReference type="InterPro" id="IPR001611">
    <property type="entry name" value="Leu-rich_rpt"/>
</dbReference>
<protein>
    <submittedName>
        <fullName evidence="11">Antimicrobial response protein</fullName>
    </submittedName>
</protein>
<name>A0AAV3QQ12_LITER</name>
<dbReference type="Pfam" id="PF00931">
    <property type="entry name" value="NB-ARC"/>
    <property type="match status" value="1"/>
</dbReference>
<dbReference type="InterPro" id="IPR041118">
    <property type="entry name" value="Rx_N"/>
</dbReference>
<dbReference type="PANTHER" id="PTHR36766">
    <property type="entry name" value="PLANT BROAD-SPECTRUM MILDEW RESISTANCE PROTEIN RPW8"/>
    <property type="match status" value="1"/>
</dbReference>
<dbReference type="InterPro" id="IPR038005">
    <property type="entry name" value="RX-like_CC"/>
</dbReference>
<dbReference type="PROSITE" id="PS51450">
    <property type="entry name" value="LRR"/>
    <property type="match status" value="1"/>
</dbReference>
<accession>A0AAV3QQ12</accession>
<dbReference type="InterPro" id="IPR002182">
    <property type="entry name" value="NB-ARC"/>
</dbReference>
<feature type="domain" description="Disease resistance N-terminal" evidence="8">
    <location>
        <begin position="7"/>
        <end position="91"/>
    </location>
</feature>
<dbReference type="PRINTS" id="PR00364">
    <property type="entry name" value="DISEASERSIST"/>
</dbReference>
<dbReference type="GO" id="GO:0043531">
    <property type="term" value="F:ADP binding"/>
    <property type="evidence" value="ECO:0007669"/>
    <property type="project" value="InterPro"/>
</dbReference>
<evidence type="ECO:0000256" key="2">
    <source>
        <dbReference type="ARBA" id="ARBA00022614"/>
    </source>
</evidence>
<dbReference type="Gene3D" id="1.10.8.430">
    <property type="entry name" value="Helical domain of apoptotic protease-activating factors"/>
    <property type="match status" value="1"/>
</dbReference>
<dbReference type="Gene3D" id="3.80.10.10">
    <property type="entry name" value="Ribonuclease Inhibitor"/>
    <property type="match status" value="1"/>
</dbReference>
<dbReference type="Gene3D" id="1.10.10.10">
    <property type="entry name" value="Winged helix-like DNA-binding domain superfamily/Winged helix DNA-binding domain"/>
    <property type="match status" value="1"/>
</dbReference>
<keyword evidence="6" id="KW-0067">ATP-binding</keyword>
<dbReference type="InterPro" id="IPR003591">
    <property type="entry name" value="Leu-rich_rpt_typical-subtyp"/>
</dbReference>
<keyword evidence="2" id="KW-0433">Leucine-rich repeat</keyword>
<dbReference type="CDD" id="cd14798">
    <property type="entry name" value="RX-CC_like"/>
    <property type="match status" value="1"/>
</dbReference>
<evidence type="ECO:0000259" key="10">
    <source>
        <dbReference type="Pfam" id="PF23598"/>
    </source>
</evidence>
<keyword evidence="3" id="KW-0677">Repeat</keyword>
<dbReference type="InterPro" id="IPR058922">
    <property type="entry name" value="WHD_DRP"/>
</dbReference>
<dbReference type="InterPro" id="IPR042197">
    <property type="entry name" value="Apaf_helical"/>
</dbReference>
<dbReference type="Gene3D" id="3.40.50.300">
    <property type="entry name" value="P-loop containing nucleotide triphosphate hydrolases"/>
    <property type="match status" value="1"/>
</dbReference>
<evidence type="ECO:0000256" key="6">
    <source>
        <dbReference type="ARBA" id="ARBA00022840"/>
    </source>
</evidence>
<evidence type="ECO:0000256" key="5">
    <source>
        <dbReference type="ARBA" id="ARBA00022821"/>
    </source>
</evidence>
<dbReference type="FunFam" id="3.40.50.300:FF:001091">
    <property type="entry name" value="Probable disease resistance protein At1g61300"/>
    <property type="match status" value="1"/>
</dbReference>
<dbReference type="InterPro" id="IPR027417">
    <property type="entry name" value="P-loop_NTPase"/>
</dbReference>
<dbReference type="InterPro" id="IPR032675">
    <property type="entry name" value="LRR_dom_sf"/>
</dbReference>
<dbReference type="SMART" id="SM00369">
    <property type="entry name" value="LRR_TYP"/>
    <property type="match status" value="2"/>
</dbReference>
<proteinExistence type="inferred from homology"/>
<evidence type="ECO:0000313" key="11">
    <source>
        <dbReference type="EMBL" id="GAA0164945.1"/>
    </source>
</evidence>
<dbReference type="Pfam" id="PF23598">
    <property type="entry name" value="LRR_14"/>
    <property type="match status" value="1"/>
</dbReference>
<evidence type="ECO:0000259" key="9">
    <source>
        <dbReference type="Pfam" id="PF23559"/>
    </source>
</evidence>
<feature type="domain" description="Disease resistance R13L4/SHOC-2-like LRR" evidence="10">
    <location>
        <begin position="561"/>
        <end position="891"/>
    </location>
</feature>
<keyword evidence="12" id="KW-1185">Reference proteome</keyword>
<dbReference type="Pfam" id="PF23559">
    <property type="entry name" value="WHD_DRP"/>
    <property type="match status" value="1"/>
</dbReference>
<evidence type="ECO:0000313" key="12">
    <source>
        <dbReference type="Proteomes" id="UP001454036"/>
    </source>
</evidence>
<dbReference type="AlphaFoldDB" id="A0AAV3QQ12"/>
<evidence type="ECO:0000256" key="4">
    <source>
        <dbReference type="ARBA" id="ARBA00022741"/>
    </source>
</evidence>
<dbReference type="GO" id="GO:0005524">
    <property type="term" value="F:ATP binding"/>
    <property type="evidence" value="ECO:0007669"/>
    <property type="project" value="UniProtKB-KW"/>
</dbReference>
<dbReference type="InterPro" id="IPR036388">
    <property type="entry name" value="WH-like_DNA-bd_sf"/>
</dbReference>
<gene>
    <name evidence="11" type="ORF">LIER_20466</name>
</gene>
<comment type="caution">
    <text evidence="11">The sequence shown here is derived from an EMBL/GenBank/DDBJ whole genome shotgun (WGS) entry which is preliminary data.</text>
</comment>
<dbReference type="Proteomes" id="UP001454036">
    <property type="component" value="Unassembled WGS sequence"/>
</dbReference>
<dbReference type="GO" id="GO:0051607">
    <property type="term" value="P:defense response to virus"/>
    <property type="evidence" value="ECO:0007669"/>
    <property type="project" value="UniProtKB-ARBA"/>
</dbReference>
<feature type="domain" description="NB-ARC" evidence="7">
    <location>
        <begin position="198"/>
        <end position="354"/>
    </location>
</feature>
<reference evidence="11 12" key="1">
    <citation type="submission" date="2024-01" db="EMBL/GenBank/DDBJ databases">
        <title>The complete chloroplast genome sequence of Lithospermum erythrorhizon: insights into the phylogenetic relationship among Boraginaceae species and the maternal lineages of purple gromwells.</title>
        <authorList>
            <person name="Okada T."/>
            <person name="Watanabe K."/>
        </authorList>
    </citation>
    <scope>NUCLEOTIDE SEQUENCE [LARGE SCALE GENOMIC DNA]</scope>
</reference>
<dbReference type="FunFam" id="1.10.10.10:FF:000322">
    <property type="entry name" value="Probable disease resistance protein At1g63360"/>
    <property type="match status" value="1"/>
</dbReference>
<evidence type="ECO:0000256" key="1">
    <source>
        <dbReference type="ARBA" id="ARBA00008894"/>
    </source>
</evidence>
<keyword evidence="5" id="KW-0611">Plant defense</keyword>
<organism evidence="11 12">
    <name type="scientific">Lithospermum erythrorhizon</name>
    <name type="common">Purple gromwell</name>
    <name type="synonym">Lithospermum officinale var. erythrorhizon</name>
    <dbReference type="NCBI Taxonomy" id="34254"/>
    <lineage>
        <taxon>Eukaryota</taxon>
        <taxon>Viridiplantae</taxon>
        <taxon>Streptophyta</taxon>
        <taxon>Embryophyta</taxon>
        <taxon>Tracheophyta</taxon>
        <taxon>Spermatophyta</taxon>
        <taxon>Magnoliopsida</taxon>
        <taxon>eudicotyledons</taxon>
        <taxon>Gunneridae</taxon>
        <taxon>Pentapetalae</taxon>
        <taxon>asterids</taxon>
        <taxon>lamiids</taxon>
        <taxon>Boraginales</taxon>
        <taxon>Boraginaceae</taxon>
        <taxon>Boraginoideae</taxon>
        <taxon>Lithospermeae</taxon>
        <taxon>Lithospermum</taxon>
    </lineage>
</organism>
<comment type="similarity">
    <text evidence="1">Belongs to the disease resistance NB-LRR family.</text>
</comment>
<evidence type="ECO:0000259" key="8">
    <source>
        <dbReference type="Pfam" id="PF18052"/>
    </source>
</evidence>
<dbReference type="Gene3D" id="1.20.5.4130">
    <property type="match status" value="1"/>
</dbReference>
<dbReference type="Pfam" id="PF18052">
    <property type="entry name" value="Rx_N"/>
    <property type="match status" value="1"/>
</dbReference>
<dbReference type="SUPFAM" id="SSF52540">
    <property type="entry name" value="P-loop containing nucleoside triphosphate hydrolases"/>
    <property type="match status" value="1"/>
</dbReference>
<evidence type="ECO:0000256" key="3">
    <source>
        <dbReference type="ARBA" id="ARBA00022737"/>
    </source>
</evidence>
<sequence length="977" mass="111908">MADPVITVILDRLTRFLEDKVKSEVKLIKGVKKDVQNLAIVLKSLQNVLHDAEKRKLEDQTVKSWIGELQDVLYEVDDVFDELNTNILRKQILGHVEDVEDDLPNLEKVGCSLLHPFSCFKQLSMRRDLALRIKGLNTRLSFIDRERKRYNFVKGNFDVNGFRPVETSSLVDEVEVVGRDSAKSSLISDLLDGSKDEGDPVRVVSLVGTGGIGKTTLAQLVFNDGKVKDHFDCRVWVCVSDPFDEMHIAKSIVESLMNSSPDLSRLDSLLRSIQETMSRKRVLVVLDDVWSEDSSKWERLRPCFKYAAPCSRVLVTTRNEGVAKVMGSIRIHHVSFLSEFDCWSLVCHVALRNKEDQAEYEEIGRLVAKRCKGLPLAAKVMGSLLLLKNSVEEWRSVLDSKIWELEKVEVELFPHLYLSYSHLPVSVRRCLKYCAIFPKDYDIDANELINMWMAQGYLSSSRNGACNEQKGLEYFESLSAHSFIQQIRSDPYKREIKCKMHDIVHDFVQYLMKDECEVVNNRENGKSTIIFCQMPCHHLTWLSAYEDFSRTPVIDMNVEKLRTLFASDAPCESLPQDLFYRLKRVRVLTLHACDLVELPIEIVRLSHLRYLDLSDNPLKNLPETICNLCNLETLNLEDCSFLSKLPNGIGNLVNLRHLIISSTQQLKHIPDGLMKLTELRTLSKFVAGKGHGDLRHLKDLNRLEGSLQIEFYGMGVEDLDDANEAALGKKTKIKYLELNFNCKVSIKALEALQAPPDLQQLRIWRYDGINLPDWLTMSLNNLKVLYIGLCINCETLPPLWKLQSLETLQVEYMWAMKNLGLEFLGIHKVHCVDDDTLKKTRRLFPPLQPLVSFPKLKVLHFNWCTHWEKWEDIPDTEDISATIMPCLHLLRIENCPQLIELPVNLIHMVSTLKQLNIENSAHLIDRYGYDPTEWSGLPHTVSVIPAFRGLPSSRNTIFSRLHRAGEPGGPLDRTRSI</sequence>
<dbReference type="PANTHER" id="PTHR36766:SF45">
    <property type="entry name" value="NB-ARC DOMAIN-CONTAINING PROTEIN"/>
    <property type="match status" value="1"/>
</dbReference>
<evidence type="ECO:0000259" key="7">
    <source>
        <dbReference type="Pfam" id="PF00931"/>
    </source>
</evidence>
<dbReference type="InterPro" id="IPR055414">
    <property type="entry name" value="LRR_R13L4/SHOC2-like"/>
</dbReference>
<dbReference type="EMBL" id="BAABME010005202">
    <property type="protein sequence ID" value="GAA0164945.1"/>
    <property type="molecule type" value="Genomic_DNA"/>
</dbReference>